<evidence type="ECO:0000313" key="2">
    <source>
        <dbReference type="EMBL" id="KAH7934604.1"/>
    </source>
</evidence>
<organism evidence="2 3">
    <name type="scientific">Rhipicephalus microplus</name>
    <name type="common">Cattle tick</name>
    <name type="synonym">Boophilus microplus</name>
    <dbReference type="NCBI Taxonomy" id="6941"/>
    <lineage>
        <taxon>Eukaryota</taxon>
        <taxon>Metazoa</taxon>
        <taxon>Ecdysozoa</taxon>
        <taxon>Arthropoda</taxon>
        <taxon>Chelicerata</taxon>
        <taxon>Arachnida</taxon>
        <taxon>Acari</taxon>
        <taxon>Parasitiformes</taxon>
        <taxon>Ixodida</taxon>
        <taxon>Ixodoidea</taxon>
        <taxon>Ixodidae</taxon>
        <taxon>Rhipicephalinae</taxon>
        <taxon>Rhipicephalus</taxon>
        <taxon>Boophilus</taxon>
    </lineage>
</organism>
<proteinExistence type="predicted"/>
<comment type="caution">
    <text evidence="2">The sequence shown here is derived from an EMBL/GenBank/DDBJ whole genome shotgun (WGS) entry which is preliminary data.</text>
</comment>
<protein>
    <recommendedName>
        <fullName evidence="1">Transposable element P transposase-like RNase H domain-containing protein</fullName>
    </recommendedName>
</protein>
<gene>
    <name evidence="2" type="ORF">HPB51_029032</name>
</gene>
<keyword evidence="3" id="KW-1185">Reference proteome</keyword>
<accession>A0A9J6CVP8</accession>
<evidence type="ECO:0000259" key="1">
    <source>
        <dbReference type="Pfam" id="PF21787"/>
    </source>
</evidence>
<dbReference type="VEuPathDB" id="VectorBase:LOC119181255"/>
<dbReference type="Pfam" id="PF21787">
    <property type="entry name" value="TNP-like_RNaseH_N"/>
    <property type="match status" value="1"/>
</dbReference>
<sequence>MAAPYVRRHGTSAISAYVFPMCGTSYVCIDGMRAHGRITRNIVPRVPDHGCAEPVAEEHSSTGRRLPVGYYFTKALTGQQLEHLALNVMQSVEDAGFRVVHLVGDNHKSNTKFFSSLSRGQIQPVVEHPLDAGRPLFLSFDYCHIIKNIRSQFLDAKKIFRNQGKLILPDFLRLLHKTQESQGAFKLVTSVLRFLQQHRPSPWGLTGFQNCLPTLESWRWCKNGLPCTTSKARHCTWTSRDALRMPFTVQDDERLLWLETECLQYFAQWKESTLHKKEFLSEETYEALRVTTLSSTAESVVQYVGTDSRFLVRAIQDNMNARAAW</sequence>
<dbReference type="AlphaFoldDB" id="A0A9J6CVP8"/>
<reference evidence="2" key="1">
    <citation type="journal article" date="2020" name="Cell">
        <title>Large-Scale Comparative Analyses of Tick Genomes Elucidate Their Genetic Diversity and Vector Capacities.</title>
        <authorList>
            <consortium name="Tick Genome and Microbiome Consortium (TIGMIC)"/>
            <person name="Jia N."/>
            <person name="Wang J."/>
            <person name="Shi W."/>
            <person name="Du L."/>
            <person name="Sun Y."/>
            <person name="Zhan W."/>
            <person name="Jiang J.F."/>
            <person name="Wang Q."/>
            <person name="Zhang B."/>
            <person name="Ji P."/>
            <person name="Bell-Sakyi L."/>
            <person name="Cui X.M."/>
            <person name="Yuan T.T."/>
            <person name="Jiang B.G."/>
            <person name="Yang W.F."/>
            <person name="Lam T.T."/>
            <person name="Chang Q.C."/>
            <person name="Ding S.J."/>
            <person name="Wang X.J."/>
            <person name="Zhu J.G."/>
            <person name="Ruan X.D."/>
            <person name="Zhao L."/>
            <person name="Wei J.T."/>
            <person name="Ye R.Z."/>
            <person name="Que T.C."/>
            <person name="Du C.H."/>
            <person name="Zhou Y.H."/>
            <person name="Cheng J.X."/>
            <person name="Dai P.F."/>
            <person name="Guo W.B."/>
            <person name="Han X.H."/>
            <person name="Huang E.J."/>
            <person name="Li L.F."/>
            <person name="Wei W."/>
            <person name="Gao Y.C."/>
            <person name="Liu J.Z."/>
            <person name="Shao H.Z."/>
            <person name="Wang X."/>
            <person name="Wang C.C."/>
            <person name="Yang T.C."/>
            <person name="Huo Q.B."/>
            <person name="Li W."/>
            <person name="Chen H.Y."/>
            <person name="Chen S.E."/>
            <person name="Zhou L.G."/>
            <person name="Ni X.B."/>
            <person name="Tian J.H."/>
            <person name="Sheng Y."/>
            <person name="Liu T."/>
            <person name="Pan Y.S."/>
            <person name="Xia L.Y."/>
            <person name="Li J."/>
            <person name="Zhao F."/>
            <person name="Cao W.C."/>
        </authorList>
    </citation>
    <scope>NUCLEOTIDE SEQUENCE</scope>
    <source>
        <strain evidence="2">Rmic-2018</strain>
    </source>
</reference>
<dbReference type="Proteomes" id="UP000821866">
    <property type="component" value="Unassembled WGS sequence"/>
</dbReference>
<name>A0A9J6CVP8_RHIMP</name>
<reference evidence="2" key="2">
    <citation type="submission" date="2021-09" db="EMBL/GenBank/DDBJ databases">
        <authorList>
            <person name="Jia N."/>
            <person name="Wang J."/>
            <person name="Shi W."/>
            <person name="Du L."/>
            <person name="Sun Y."/>
            <person name="Zhan W."/>
            <person name="Jiang J."/>
            <person name="Wang Q."/>
            <person name="Zhang B."/>
            <person name="Ji P."/>
            <person name="Sakyi L.B."/>
            <person name="Cui X."/>
            <person name="Yuan T."/>
            <person name="Jiang B."/>
            <person name="Yang W."/>
            <person name="Lam T.T.-Y."/>
            <person name="Chang Q."/>
            <person name="Ding S."/>
            <person name="Wang X."/>
            <person name="Zhu J."/>
            <person name="Ruan X."/>
            <person name="Zhao L."/>
            <person name="Wei J."/>
            <person name="Que T."/>
            <person name="Du C."/>
            <person name="Cheng J."/>
            <person name="Dai P."/>
            <person name="Han X."/>
            <person name="Huang E."/>
            <person name="Gao Y."/>
            <person name="Liu J."/>
            <person name="Shao H."/>
            <person name="Ye R."/>
            <person name="Li L."/>
            <person name="Wei W."/>
            <person name="Wang X."/>
            <person name="Wang C."/>
            <person name="Huo Q."/>
            <person name="Li W."/>
            <person name="Guo W."/>
            <person name="Chen H."/>
            <person name="Chen S."/>
            <person name="Zhou L."/>
            <person name="Zhou L."/>
            <person name="Ni X."/>
            <person name="Tian J."/>
            <person name="Zhou Y."/>
            <person name="Sheng Y."/>
            <person name="Liu T."/>
            <person name="Pan Y."/>
            <person name="Xia L."/>
            <person name="Li J."/>
            <person name="Zhao F."/>
            <person name="Cao W."/>
        </authorList>
    </citation>
    <scope>NUCLEOTIDE SEQUENCE</scope>
    <source>
        <strain evidence="2">Rmic-2018</strain>
        <tissue evidence="2">Larvae</tissue>
    </source>
</reference>
<dbReference type="EMBL" id="JABSTU010006159">
    <property type="protein sequence ID" value="KAH7934604.1"/>
    <property type="molecule type" value="Genomic_DNA"/>
</dbReference>
<dbReference type="InterPro" id="IPR048365">
    <property type="entry name" value="TNP-like_RNaseH_N"/>
</dbReference>
<evidence type="ECO:0000313" key="3">
    <source>
        <dbReference type="Proteomes" id="UP000821866"/>
    </source>
</evidence>
<feature type="domain" description="Transposable element P transposase-like RNase H" evidence="1">
    <location>
        <begin position="66"/>
        <end position="117"/>
    </location>
</feature>